<evidence type="ECO:0000313" key="2">
    <source>
        <dbReference type="EMBL" id="GIG03765.1"/>
    </source>
</evidence>
<dbReference type="Proteomes" id="UP000630887">
    <property type="component" value="Unassembled WGS sequence"/>
</dbReference>
<dbReference type="RefSeq" id="WP_203688227.1">
    <property type="nucleotide sequence ID" value="NZ_BAAALC010000001.1"/>
</dbReference>
<evidence type="ECO:0000313" key="3">
    <source>
        <dbReference type="Proteomes" id="UP000630887"/>
    </source>
</evidence>
<feature type="transmembrane region" description="Helical" evidence="1">
    <location>
        <begin position="54"/>
        <end position="73"/>
    </location>
</feature>
<name>A0A8J3KZ46_9ACTN</name>
<sequence>MVVREILGLLIPDEGAVFYAALAVHVTAGMAAVVAGGVAASARKRPGRHPRTGTAYLWALGVVAATAAMMTAFRPREDIHLLAIAVIAFSLALFGRAARRRRGKDWPTRHAIGMGGSYIALLTGFYVDNGSQLPLWDRLPHLAYWTLPTAVGIPLIWWALRRFRTGISARPRAAEEPGAPHLP</sequence>
<keyword evidence="3" id="KW-1185">Reference proteome</keyword>
<evidence type="ECO:0008006" key="4">
    <source>
        <dbReference type="Google" id="ProtNLM"/>
    </source>
</evidence>
<feature type="transmembrane region" description="Helical" evidence="1">
    <location>
        <begin position="79"/>
        <end position="98"/>
    </location>
</feature>
<keyword evidence="1" id="KW-1133">Transmembrane helix</keyword>
<dbReference type="AlphaFoldDB" id="A0A8J3KZ46"/>
<keyword evidence="1" id="KW-0472">Membrane</keyword>
<evidence type="ECO:0000256" key="1">
    <source>
        <dbReference type="SAM" id="Phobius"/>
    </source>
</evidence>
<protein>
    <recommendedName>
        <fullName evidence="4">DUF2306 domain-containing protein</fullName>
    </recommendedName>
</protein>
<feature type="transmembrane region" description="Helical" evidence="1">
    <location>
        <begin position="110"/>
        <end position="127"/>
    </location>
</feature>
<proteinExistence type="predicted"/>
<reference evidence="2 3" key="1">
    <citation type="submission" date="2021-01" db="EMBL/GenBank/DDBJ databases">
        <title>Whole genome shotgun sequence of Catellatospora coxensis NBRC 107359.</title>
        <authorList>
            <person name="Komaki H."/>
            <person name="Tamura T."/>
        </authorList>
    </citation>
    <scope>NUCLEOTIDE SEQUENCE [LARGE SCALE GENOMIC DNA]</scope>
    <source>
        <strain evidence="2 3">NBRC 107359</strain>
    </source>
</reference>
<feature type="transmembrane region" description="Helical" evidence="1">
    <location>
        <begin position="142"/>
        <end position="160"/>
    </location>
</feature>
<keyword evidence="1" id="KW-0812">Transmembrane</keyword>
<accession>A0A8J3KZ46</accession>
<feature type="transmembrane region" description="Helical" evidence="1">
    <location>
        <begin position="16"/>
        <end position="42"/>
    </location>
</feature>
<gene>
    <name evidence="2" type="ORF">Cco03nite_04650</name>
</gene>
<comment type="caution">
    <text evidence="2">The sequence shown here is derived from an EMBL/GenBank/DDBJ whole genome shotgun (WGS) entry which is preliminary data.</text>
</comment>
<dbReference type="EMBL" id="BONI01000002">
    <property type="protein sequence ID" value="GIG03765.1"/>
    <property type="molecule type" value="Genomic_DNA"/>
</dbReference>
<organism evidence="2 3">
    <name type="scientific">Catellatospora coxensis</name>
    <dbReference type="NCBI Taxonomy" id="310354"/>
    <lineage>
        <taxon>Bacteria</taxon>
        <taxon>Bacillati</taxon>
        <taxon>Actinomycetota</taxon>
        <taxon>Actinomycetes</taxon>
        <taxon>Micromonosporales</taxon>
        <taxon>Micromonosporaceae</taxon>
        <taxon>Catellatospora</taxon>
    </lineage>
</organism>